<dbReference type="eggNOG" id="COG0589">
    <property type="taxonomic scope" value="Bacteria"/>
</dbReference>
<dbReference type="RefSeq" id="WP_165576380.1">
    <property type="nucleotide sequence ID" value="NZ_CCBB010000003.1"/>
</dbReference>
<dbReference type="PANTHER" id="PTHR46268:SF6">
    <property type="entry name" value="UNIVERSAL STRESS PROTEIN UP12"/>
    <property type="match status" value="1"/>
</dbReference>
<organism evidence="3 4">
    <name type="scientific">Mycolicibacterium cosmeticum</name>
    <dbReference type="NCBI Taxonomy" id="258533"/>
    <lineage>
        <taxon>Bacteria</taxon>
        <taxon>Bacillati</taxon>
        <taxon>Actinomycetota</taxon>
        <taxon>Actinomycetes</taxon>
        <taxon>Mycobacteriales</taxon>
        <taxon>Mycobacteriaceae</taxon>
        <taxon>Mycolicibacterium</taxon>
    </lineage>
</organism>
<dbReference type="Proteomes" id="UP000028870">
    <property type="component" value="Unassembled WGS sequence"/>
</dbReference>
<dbReference type="SUPFAM" id="SSF52402">
    <property type="entry name" value="Adenine nucleotide alpha hydrolases-like"/>
    <property type="match status" value="2"/>
</dbReference>
<dbReference type="STRING" id="258533.BN977_05868"/>
<sequence>MYESAARPVVVGIDGSHTAIRAAIWAATEAKALNTPLRLVHVLTSEAGPDPEDGATTPETQYAETALREASSAVRTSDVGVTIDTAIVAGPPGEALTEESRNAALLCVGSSGIGQVASMVLGSTAMEVAARAHCPVAVIRTRDDAETTTDKNWIAVGIDSAPDNPDIVSQAMREAQLRGSAVVAVDNREDRRVGAVPGEPGSRVQDLRDRYRGVDVRPVIDGAEVSDFLADHPEMHVGLAVVGNRDADKVADIVGPHGHSLAPHGNCSVLIVR</sequence>
<evidence type="ECO:0000313" key="4">
    <source>
        <dbReference type="Proteomes" id="UP000028870"/>
    </source>
</evidence>
<proteinExistence type="inferred from homology"/>
<gene>
    <name evidence="3" type="ORF">BN977_05868</name>
</gene>
<protein>
    <submittedName>
        <fullName evidence="3">Universal stress protein family protein</fullName>
    </submittedName>
</protein>
<comment type="similarity">
    <text evidence="1">Belongs to the universal stress protein A family.</text>
</comment>
<evidence type="ECO:0000256" key="1">
    <source>
        <dbReference type="ARBA" id="ARBA00008791"/>
    </source>
</evidence>
<feature type="domain" description="UspA" evidence="2">
    <location>
        <begin position="7"/>
        <end position="140"/>
    </location>
</feature>
<accession>W9B7S8</accession>
<dbReference type="InterPro" id="IPR006016">
    <property type="entry name" value="UspA"/>
</dbReference>
<dbReference type="EMBL" id="CCBB010000003">
    <property type="protein sequence ID" value="CDO11027.1"/>
    <property type="molecule type" value="Genomic_DNA"/>
</dbReference>
<dbReference type="InterPro" id="IPR006015">
    <property type="entry name" value="Universal_stress_UspA"/>
</dbReference>
<name>W9B7S8_MYCCO</name>
<dbReference type="Pfam" id="PF00582">
    <property type="entry name" value="Usp"/>
    <property type="match status" value="1"/>
</dbReference>
<dbReference type="AlphaFoldDB" id="W9B7S8"/>
<reference evidence="3" key="1">
    <citation type="submission" date="2014-03" db="EMBL/GenBank/DDBJ databases">
        <title>Draft Genome Sequence of Mycobacterium cosmeticum DSM 44829.</title>
        <authorList>
            <person name="Croce O."/>
            <person name="Robert C."/>
            <person name="Raoult D."/>
            <person name="Drancourt M."/>
        </authorList>
    </citation>
    <scope>NUCLEOTIDE SEQUENCE [LARGE SCALE GENOMIC DNA]</scope>
    <source>
        <strain evidence="3">DSM 44829</strain>
    </source>
</reference>
<dbReference type="InterPro" id="IPR014729">
    <property type="entry name" value="Rossmann-like_a/b/a_fold"/>
</dbReference>
<reference evidence="3" key="2">
    <citation type="submission" date="2014-03" db="EMBL/GenBank/DDBJ databases">
        <authorList>
            <person name="Urmite Genomes"/>
        </authorList>
    </citation>
    <scope>NUCLEOTIDE SEQUENCE</scope>
    <source>
        <strain evidence="3">DSM 44829</strain>
    </source>
</reference>
<comment type="caution">
    <text evidence="3">The sequence shown here is derived from an EMBL/GenBank/DDBJ whole genome shotgun (WGS) entry which is preliminary data.</text>
</comment>
<evidence type="ECO:0000259" key="2">
    <source>
        <dbReference type="Pfam" id="PF00582"/>
    </source>
</evidence>
<dbReference type="PRINTS" id="PR01438">
    <property type="entry name" value="UNVRSLSTRESS"/>
</dbReference>
<evidence type="ECO:0000313" key="3">
    <source>
        <dbReference type="EMBL" id="CDO11027.1"/>
    </source>
</evidence>
<keyword evidence="4" id="KW-1185">Reference proteome</keyword>
<dbReference type="Gene3D" id="3.40.50.620">
    <property type="entry name" value="HUPs"/>
    <property type="match status" value="2"/>
</dbReference>
<dbReference type="PANTHER" id="PTHR46268">
    <property type="entry name" value="STRESS RESPONSE PROTEIN NHAX"/>
    <property type="match status" value="1"/>
</dbReference>